<sequence>MEKSEQAVPKTIRTLALLIALLPVPSTLWRLLHIFGFNLGLLGPPLLERSGGPSFAHGVLYLLFLCTFTCGAAYLAIGLVARWGEVFPSWVPVLRGRKVPRTPAFLIAVSGAIAVISITGPIVSNVLQVVIDPTHAVLGRFSSWPWRWLFVACYAPLALWGPLLLIVAVHYYRRRGLE</sequence>
<dbReference type="EMBL" id="BLJN01000009">
    <property type="protein sequence ID" value="GFE84653.1"/>
    <property type="molecule type" value="Genomic_DNA"/>
</dbReference>
<reference evidence="3" key="1">
    <citation type="submission" date="2020-01" db="EMBL/GenBank/DDBJ databases">
        <title>'Steroidobacter agaridevorans' sp. nov., agar-degrading bacteria isolated from rhizosphere soils.</title>
        <authorList>
            <person name="Ikenaga M."/>
            <person name="Kataoka M."/>
            <person name="Murouchi A."/>
            <person name="Katsuragi S."/>
            <person name="Sakai M."/>
        </authorList>
    </citation>
    <scope>NUCLEOTIDE SEQUENCE [LARGE SCALE GENOMIC DNA]</scope>
    <source>
        <strain evidence="3">YU21-B</strain>
    </source>
</reference>
<organism evidence="2 3">
    <name type="scientific">Steroidobacter agaridevorans</name>
    <dbReference type="NCBI Taxonomy" id="2695856"/>
    <lineage>
        <taxon>Bacteria</taxon>
        <taxon>Pseudomonadati</taxon>
        <taxon>Pseudomonadota</taxon>
        <taxon>Gammaproteobacteria</taxon>
        <taxon>Steroidobacterales</taxon>
        <taxon>Steroidobacteraceae</taxon>
        <taxon>Steroidobacter</taxon>
    </lineage>
</organism>
<feature type="transmembrane region" description="Helical" evidence="1">
    <location>
        <begin position="12"/>
        <end position="35"/>
    </location>
</feature>
<gene>
    <name evidence="2" type="ORF">GCM10011487_66530</name>
</gene>
<feature type="transmembrane region" description="Helical" evidence="1">
    <location>
        <begin position="55"/>
        <end position="83"/>
    </location>
</feature>
<keyword evidence="3" id="KW-1185">Reference proteome</keyword>
<evidence type="ECO:0000256" key="1">
    <source>
        <dbReference type="SAM" id="Phobius"/>
    </source>
</evidence>
<evidence type="ECO:0000313" key="2">
    <source>
        <dbReference type="EMBL" id="GFE84653.1"/>
    </source>
</evidence>
<feature type="transmembrane region" description="Helical" evidence="1">
    <location>
        <begin position="104"/>
        <end position="128"/>
    </location>
</feature>
<dbReference type="AlphaFoldDB" id="A0A829YPB3"/>
<keyword evidence="1" id="KW-1133">Transmembrane helix</keyword>
<accession>A0A829YPB3</accession>
<protein>
    <submittedName>
        <fullName evidence="2">Uncharacterized protein</fullName>
    </submittedName>
</protein>
<comment type="caution">
    <text evidence="2">The sequence shown here is derived from an EMBL/GenBank/DDBJ whole genome shotgun (WGS) entry which is preliminary data.</text>
</comment>
<dbReference type="Proteomes" id="UP000445000">
    <property type="component" value="Unassembled WGS sequence"/>
</dbReference>
<keyword evidence="1" id="KW-0472">Membrane</keyword>
<evidence type="ECO:0000313" key="3">
    <source>
        <dbReference type="Proteomes" id="UP000445000"/>
    </source>
</evidence>
<name>A0A829YPB3_9GAMM</name>
<feature type="transmembrane region" description="Helical" evidence="1">
    <location>
        <begin position="148"/>
        <end position="172"/>
    </location>
</feature>
<dbReference type="RefSeq" id="WP_161816235.1">
    <property type="nucleotide sequence ID" value="NZ_BLJN01000009.1"/>
</dbReference>
<proteinExistence type="predicted"/>
<keyword evidence="1" id="KW-0812">Transmembrane</keyword>